<feature type="domain" description="Phosphoribosyltransferase" evidence="8">
    <location>
        <begin position="45"/>
        <end position="149"/>
    </location>
</feature>
<comment type="function">
    <text evidence="7">Catalyzes the transfer of a ribosyl phosphate group from 5-phosphoribose 1-diphosphate to orotate, leading to the formation of orotidine monophosphate (OMP).</text>
</comment>
<comment type="catalytic activity">
    <reaction evidence="7">
        <text>orotidine 5'-phosphate + diphosphate = orotate + 5-phospho-alpha-D-ribose 1-diphosphate</text>
        <dbReference type="Rhea" id="RHEA:10380"/>
        <dbReference type="ChEBI" id="CHEBI:30839"/>
        <dbReference type="ChEBI" id="CHEBI:33019"/>
        <dbReference type="ChEBI" id="CHEBI:57538"/>
        <dbReference type="ChEBI" id="CHEBI:58017"/>
        <dbReference type="EC" id="2.4.2.10"/>
    </reaction>
</comment>
<dbReference type="GO" id="GO:0004588">
    <property type="term" value="F:orotate phosphoribosyltransferase activity"/>
    <property type="evidence" value="ECO:0007669"/>
    <property type="project" value="UniProtKB-EC"/>
</dbReference>
<evidence type="ECO:0000256" key="7">
    <source>
        <dbReference type="HAMAP-Rule" id="MF_01208"/>
    </source>
</evidence>
<comment type="subunit">
    <text evidence="7">Homodimer.</text>
</comment>
<comment type="pathway">
    <text evidence="1 7">Pyrimidine metabolism; UMP biosynthesis via de novo pathway; UMP from orotate: step 1/2.</text>
</comment>
<evidence type="ECO:0000313" key="9">
    <source>
        <dbReference type="EMBL" id="MCS3917961.1"/>
    </source>
</evidence>
<sequence>MLSEAQLLKWLEECGALLTGHFLLTSGLHSDKYVEKFRLLERPNLVTQVCSEIVRRFSGDKVDVVLGPAVGGIVLAFETARQLGCRYMFAETENSQRVLRRGFTLQPGERVLLVEDVVTTGGSVRATLDLALASGAEVVGVAILVDRGEVPLQLPVRTEVLLRLPLQTFQPENCPLCQQGIPLERRGSKR</sequence>
<dbReference type="InterPro" id="IPR006273">
    <property type="entry name" value="Orotate_PRibTrfase_bac"/>
</dbReference>
<organism evidence="9 10">
    <name type="scientific">Candidatus Fervidibacter sacchari</name>
    <dbReference type="NCBI Taxonomy" id="1448929"/>
    <lineage>
        <taxon>Bacteria</taxon>
        <taxon>Candidatus Fervidibacterota</taxon>
        <taxon>Candidatus Fervidibacter</taxon>
    </lineage>
</organism>
<dbReference type="PANTHER" id="PTHR43864">
    <property type="entry name" value="HYPOXANTHINE/GUANINE PHOSPHORIBOSYLTRANSFERASE"/>
    <property type="match status" value="1"/>
</dbReference>
<dbReference type="InterPro" id="IPR050118">
    <property type="entry name" value="Pur/Pyrimidine_PRTase"/>
</dbReference>
<dbReference type="HAMAP" id="MF_01208">
    <property type="entry name" value="PyrE"/>
    <property type="match status" value="1"/>
</dbReference>
<comment type="cofactor">
    <cofactor evidence="7">
        <name>Mg(2+)</name>
        <dbReference type="ChEBI" id="CHEBI:18420"/>
    </cofactor>
</comment>
<evidence type="ECO:0000256" key="1">
    <source>
        <dbReference type="ARBA" id="ARBA00004889"/>
    </source>
</evidence>
<evidence type="ECO:0000259" key="8">
    <source>
        <dbReference type="Pfam" id="PF00156"/>
    </source>
</evidence>
<keyword evidence="5" id="KW-0660">Purine salvage</keyword>
<keyword evidence="4 7" id="KW-0808">Transferase</keyword>
<feature type="binding site" evidence="7">
    <location>
        <position position="147"/>
    </location>
    <ligand>
        <name>orotate</name>
        <dbReference type="ChEBI" id="CHEBI:30839"/>
    </ligand>
</feature>
<dbReference type="InterPro" id="IPR029057">
    <property type="entry name" value="PRTase-like"/>
</dbReference>
<dbReference type="Gene3D" id="3.40.50.2020">
    <property type="match status" value="1"/>
</dbReference>
<evidence type="ECO:0000256" key="6">
    <source>
        <dbReference type="ARBA" id="ARBA00022975"/>
    </source>
</evidence>
<comment type="caution">
    <text evidence="7">Lacks conserved residue(s) required for the propagation of feature annotation.</text>
</comment>
<proteinExistence type="inferred from homology"/>
<keyword evidence="6 7" id="KW-0665">Pyrimidine biosynthesis</keyword>
<dbReference type="InterPro" id="IPR000836">
    <property type="entry name" value="PRTase_dom"/>
</dbReference>
<reference evidence="9 10" key="1">
    <citation type="submission" date="2022-08" db="EMBL/GenBank/DDBJ databases">
        <title>Bacterial and archaeal communities from various locations to study Microbial Dark Matter (Phase II).</title>
        <authorList>
            <person name="Stepanauskas R."/>
        </authorList>
    </citation>
    <scope>NUCLEOTIDE SEQUENCE [LARGE SCALE GENOMIC DNA]</scope>
    <source>
        <strain evidence="9 10">PD1</strain>
    </source>
</reference>
<dbReference type="Proteomes" id="UP001204798">
    <property type="component" value="Unassembled WGS sequence"/>
</dbReference>
<accession>A0ABT2EJ88</accession>
<dbReference type="CDD" id="cd06223">
    <property type="entry name" value="PRTases_typeI"/>
    <property type="match status" value="1"/>
</dbReference>
<comment type="similarity">
    <text evidence="7">Belongs to the purine/pyrimidine phosphoribosyltransferase family. PyrE subfamily.</text>
</comment>
<comment type="caution">
    <text evidence="9">The sequence shown here is derived from an EMBL/GenBank/DDBJ whole genome shotgun (WGS) entry which is preliminary data.</text>
</comment>
<evidence type="ECO:0000256" key="5">
    <source>
        <dbReference type="ARBA" id="ARBA00022726"/>
    </source>
</evidence>
<dbReference type="EC" id="2.4.2.10" evidence="2 7"/>
<dbReference type="SUPFAM" id="SSF53271">
    <property type="entry name" value="PRTase-like"/>
    <property type="match status" value="1"/>
</dbReference>
<dbReference type="Pfam" id="PF00156">
    <property type="entry name" value="Pribosyltran"/>
    <property type="match status" value="1"/>
</dbReference>
<feature type="binding site" evidence="7">
    <location>
        <position position="119"/>
    </location>
    <ligand>
        <name>orotate</name>
        <dbReference type="ChEBI" id="CHEBI:30839"/>
    </ligand>
</feature>
<dbReference type="RefSeq" id="WP_259092900.1">
    <property type="nucleotide sequence ID" value="NZ_CP130454.1"/>
</dbReference>
<name>A0ABT2EJ88_9BACT</name>
<evidence type="ECO:0000313" key="10">
    <source>
        <dbReference type="Proteomes" id="UP001204798"/>
    </source>
</evidence>
<feature type="binding site" description="in other chain" evidence="7">
    <location>
        <begin position="115"/>
        <end position="123"/>
    </location>
    <ligand>
        <name>5-phospho-alpha-D-ribose 1-diphosphate</name>
        <dbReference type="ChEBI" id="CHEBI:58017"/>
        <note>ligand shared between dimeric partners</note>
    </ligand>
</feature>
<dbReference type="InterPro" id="IPR023031">
    <property type="entry name" value="OPRT"/>
</dbReference>
<evidence type="ECO:0000256" key="2">
    <source>
        <dbReference type="ARBA" id="ARBA00011971"/>
    </source>
</evidence>
<protein>
    <recommendedName>
        <fullName evidence="2 7">Orotate phosphoribosyltransferase</fullName>
        <shortName evidence="7">OPRT</shortName>
        <shortName evidence="7">OPRTase</shortName>
        <ecNumber evidence="2 7">2.4.2.10</ecNumber>
    </recommendedName>
</protein>
<evidence type="ECO:0000256" key="4">
    <source>
        <dbReference type="ARBA" id="ARBA00022679"/>
    </source>
</evidence>
<gene>
    <name evidence="7" type="primary">pyrE</name>
    <name evidence="9" type="ORF">M2350_000358</name>
</gene>
<dbReference type="NCBIfam" id="TIGR01367">
    <property type="entry name" value="pyrE_Therm"/>
    <property type="match status" value="1"/>
</dbReference>
<evidence type="ECO:0000256" key="3">
    <source>
        <dbReference type="ARBA" id="ARBA00022676"/>
    </source>
</evidence>
<dbReference type="EMBL" id="JANUCP010000001">
    <property type="protein sequence ID" value="MCS3917961.1"/>
    <property type="molecule type" value="Genomic_DNA"/>
</dbReference>
<keyword evidence="3 7" id="KW-0328">Glycosyltransferase</keyword>
<keyword evidence="7" id="KW-0460">Magnesium</keyword>
<keyword evidence="10" id="KW-1185">Reference proteome</keyword>
<dbReference type="PANTHER" id="PTHR43864:SF1">
    <property type="entry name" value="XANTHINE PHOSPHORIBOSYLTRANSFERASE"/>
    <property type="match status" value="1"/>
</dbReference>